<evidence type="ECO:0000313" key="3">
    <source>
        <dbReference type="Proteomes" id="UP000184420"/>
    </source>
</evidence>
<dbReference type="Proteomes" id="UP000184420">
    <property type="component" value="Unassembled WGS sequence"/>
</dbReference>
<dbReference type="RefSeq" id="WP_073086542.1">
    <property type="nucleotide sequence ID" value="NZ_FRBL01000011.1"/>
</dbReference>
<dbReference type="Pfam" id="PF07610">
    <property type="entry name" value="DUF1573"/>
    <property type="match status" value="1"/>
</dbReference>
<evidence type="ECO:0000313" key="2">
    <source>
        <dbReference type="EMBL" id="SHM78193.1"/>
    </source>
</evidence>
<dbReference type="Gene3D" id="2.60.40.10">
    <property type="entry name" value="Immunoglobulins"/>
    <property type="match status" value="1"/>
</dbReference>
<keyword evidence="3" id="KW-1185">Reference proteome</keyword>
<dbReference type="InterPro" id="IPR036249">
    <property type="entry name" value="Thioredoxin-like_sf"/>
</dbReference>
<keyword evidence="1" id="KW-0732">Signal</keyword>
<dbReference type="InterPro" id="IPR013783">
    <property type="entry name" value="Ig-like_fold"/>
</dbReference>
<evidence type="ECO:0008006" key="4">
    <source>
        <dbReference type="Google" id="ProtNLM"/>
    </source>
</evidence>
<gene>
    <name evidence="2" type="ORF">SAMN05444266_1114</name>
</gene>
<dbReference type="InterPro" id="IPR011467">
    <property type="entry name" value="DUF1573"/>
</dbReference>
<accession>A0A1M7LJK9</accession>
<organism evidence="2 3">
    <name type="scientific">Chitinophaga jiangningensis</name>
    <dbReference type="NCBI Taxonomy" id="1419482"/>
    <lineage>
        <taxon>Bacteria</taxon>
        <taxon>Pseudomonadati</taxon>
        <taxon>Bacteroidota</taxon>
        <taxon>Chitinophagia</taxon>
        <taxon>Chitinophagales</taxon>
        <taxon>Chitinophagaceae</taxon>
        <taxon>Chitinophaga</taxon>
    </lineage>
</organism>
<dbReference type="STRING" id="1419482.SAMN05444266_1114"/>
<feature type="chain" id="PRO_5013088028" description="DUF1573 domain-containing protein" evidence="1">
    <location>
        <begin position="20"/>
        <end position="358"/>
    </location>
</feature>
<reference evidence="2 3" key="1">
    <citation type="submission" date="2016-11" db="EMBL/GenBank/DDBJ databases">
        <authorList>
            <person name="Jaros S."/>
            <person name="Januszkiewicz K."/>
            <person name="Wedrychowicz H."/>
        </authorList>
    </citation>
    <scope>NUCLEOTIDE SEQUENCE [LARGE SCALE GENOMIC DNA]</scope>
    <source>
        <strain evidence="2 3">DSM 27406</strain>
    </source>
</reference>
<protein>
    <recommendedName>
        <fullName evidence="4">DUF1573 domain-containing protein</fullName>
    </recommendedName>
</protein>
<dbReference type="OrthoDB" id="790920at2"/>
<dbReference type="SUPFAM" id="SSF52833">
    <property type="entry name" value="Thioredoxin-like"/>
    <property type="match status" value="1"/>
</dbReference>
<name>A0A1M7LJK9_9BACT</name>
<dbReference type="AlphaFoldDB" id="A0A1M7LJK9"/>
<feature type="signal peptide" evidence="1">
    <location>
        <begin position="1"/>
        <end position="19"/>
    </location>
</feature>
<evidence type="ECO:0000256" key="1">
    <source>
        <dbReference type="SAM" id="SignalP"/>
    </source>
</evidence>
<dbReference type="PROSITE" id="PS51257">
    <property type="entry name" value="PROKAR_LIPOPROTEIN"/>
    <property type="match status" value="1"/>
</dbReference>
<sequence>MRKISLWVCLCIFISCRHATPEVDLSELTSIDDVLKDAGAANKHAVVILTEQGCDACFVYKSMLATSVKKGSDLPGDLIIRSVDTRLPQNLWLNQLLHEFSFPIIVMFSPDGQIRGISKGGLATDLPRQLSAIYAGGIYYSPNSKAFQPVDGKRKFTNEDRIGFINTVAKLFTTYRKAGRFSAAEKQALQENVKLKPYFLNRYLLTQLQVKEGRKDSAVAMAQDLLRSTTGIDRMLYKTYISELEFFAGPTALADSAILSTPSVDIMLEPAPLNAFRTIRIPIRNAGGKPLVLSEVHPSCSCLKVQWPKDSIPGGEMRDISVTYQLKEAGDFRQNVYVYSNASSRPLLINIHGKVNIH</sequence>
<dbReference type="EMBL" id="FRBL01000011">
    <property type="protein sequence ID" value="SHM78193.1"/>
    <property type="molecule type" value="Genomic_DNA"/>
</dbReference>
<proteinExistence type="predicted"/>